<evidence type="ECO:0000313" key="3">
    <source>
        <dbReference type="EMBL" id="CUN15242.1"/>
    </source>
</evidence>
<sequence length="300" mass="35008">MELKIYNPQEDGFLQKIDWNFEELKSEITNKANDYMSLVYTPDQMKEAKKDRAALRKFIAALEDKRKEIKKQVMIPYTDFEEKEKELVSIVNQAVANIDDQIKGYDEAIRQEKLEKVKEIYAKTIGGLVDIVTFDKIFKESWLNVSTTLKSITNEITEMRDKVDNDLVVINADTSPYAYEMKEEYLKNFDLTAAINKKQQLEETAKKKALFEEQQRQEEEQKKQQLEEEAKKIASAGKEEIKPTDQVPEVPVQKTRSGERTLAITFRCVVKEHNFEEANAKLNILKKACEDFEIIKQEEM</sequence>
<dbReference type="AlphaFoldDB" id="A0A173UJR0"/>
<proteinExistence type="predicted"/>
<keyword evidence="1" id="KW-0175">Coiled coil</keyword>
<evidence type="ECO:0000256" key="1">
    <source>
        <dbReference type="SAM" id="Coils"/>
    </source>
</evidence>
<dbReference type="RefSeq" id="WP_055259719.1">
    <property type="nucleotide sequence ID" value="NZ_CYXT01000029.1"/>
</dbReference>
<gene>
    <name evidence="3" type="ORF">ERS852425_02956</name>
</gene>
<feature type="region of interest" description="Disordered" evidence="2">
    <location>
        <begin position="216"/>
        <end position="254"/>
    </location>
</feature>
<feature type="compositionally biased region" description="Basic and acidic residues" evidence="2">
    <location>
        <begin position="216"/>
        <end position="243"/>
    </location>
</feature>
<dbReference type="Proteomes" id="UP000095598">
    <property type="component" value="Unassembled WGS sequence"/>
</dbReference>
<evidence type="ECO:0000313" key="4">
    <source>
        <dbReference type="Proteomes" id="UP000095598"/>
    </source>
</evidence>
<accession>A0A173UJR0</accession>
<dbReference type="InterPro" id="IPR009785">
    <property type="entry name" value="Prophage_Lj928_Orf309"/>
</dbReference>
<evidence type="ECO:0000256" key="2">
    <source>
        <dbReference type="SAM" id="MobiDB-lite"/>
    </source>
</evidence>
<protein>
    <submittedName>
        <fullName evidence="3">Protein of uncharacterized function (DUF1351)</fullName>
    </submittedName>
</protein>
<name>A0A173UJR0_ANAHA</name>
<reference evidence="3 4" key="1">
    <citation type="submission" date="2015-09" db="EMBL/GenBank/DDBJ databases">
        <authorList>
            <consortium name="Pathogen Informatics"/>
        </authorList>
    </citation>
    <scope>NUCLEOTIDE SEQUENCE [LARGE SCALE GENOMIC DNA]</scope>
    <source>
        <strain evidence="3 4">2789STDY5608868</strain>
    </source>
</reference>
<feature type="coiled-coil region" evidence="1">
    <location>
        <begin position="45"/>
        <end position="72"/>
    </location>
</feature>
<organism evidence="3 4">
    <name type="scientific">Anaerostipes hadrus</name>
    <dbReference type="NCBI Taxonomy" id="649756"/>
    <lineage>
        <taxon>Bacteria</taxon>
        <taxon>Bacillati</taxon>
        <taxon>Bacillota</taxon>
        <taxon>Clostridia</taxon>
        <taxon>Lachnospirales</taxon>
        <taxon>Lachnospiraceae</taxon>
        <taxon>Anaerostipes</taxon>
    </lineage>
</organism>
<dbReference type="EMBL" id="CYXT01000029">
    <property type="protein sequence ID" value="CUN15242.1"/>
    <property type="molecule type" value="Genomic_DNA"/>
</dbReference>
<dbReference type="Pfam" id="PF07083">
    <property type="entry name" value="DUF1351"/>
    <property type="match status" value="1"/>
</dbReference>